<evidence type="ECO:0000313" key="3">
    <source>
        <dbReference type="EMBL" id="KAG9242861.1"/>
    </source>
</evidence>
<keyword evidence="4" id="KW-1185">Reference proteome</keyword>
<dbReference type="Proteomes" id="UP000887226">
    <property type="component" value="Unassembled WGS sequence"/>
</dbReference>
<name>A0A9P7Z054_9HELO</name>
<proteinExistence type="predicted"/>
<comment type="caution">
    <text evidence="3">The sequence shown here is derived from an EMBL/GenBank/DDBJ whole genome shotgun (WGS) entry which is preliminary data.</text>
</comment>
<keyword evidence="2" id="KW-0732">Signal</keyword>
<organism evidence="3 4">
    <name type="scientific">Calycina marina</name>
    <dbReference type="NCBI Taxonomy" id="1763456"/>
    <lineage>
        <taxon>Eukaryota</taxon>
        <taxon>Fungi</taxon>
        <taxon>Dikarya</taxon>
        <taxon>Ascomycota</taxon>
        <taxon>Pezizomycotina</taxon>
        <taxon>Leotiomycetes</taxon>
        <taxon>Helotiales</taxon>
        <taxon>Pezizellaceae</taxon>
        <taxon>Calycina</taxon>
    </lineage>
</organism>
<protein>
    <submittedName>
        <fullName evidence="3">Uncharacterized protein</fullName>
    </submittedName>
</protein>
<dbReference type="AlphaFoldDB" id="A0A9P7Z054"/>
<gene>
    <name evidence="3" type="ORF">BJ878DRAFT_481628</name>
</gene>
<feature type="region of interest" description="Disordered" evidence="1">
    <location>
        <begin position="33"/>
        <end position="55"/>
    </location>
</feature>
<feature type="compositionally biased region" description="Basic and acidic residues" evidence="1">
    <location>
        <begin position="33"/>
        <end position="43"/>
    </location>
</feature>
<evidence type="ECO:0000256" key="2">
    <source>
        <dbReference type="SAM" id="SignalP"/>
    </source>
</evidence>
<feature type="signal peptide" evidence="2">
    <location>
        <begin position="1"/>
        <end position="20"/>
    </location>
</feature>
<dbReference type="EMBL" id="MU254028">
    <property type="protein sequence ID" value="KAG9242861.1"/>
    <property type="molecule type" value="Genomic_DNA"/>
</dbReference>
<evidence type="ECO:0000313" key="4">
    <source>
        <dbReference type="Proteomes" id="UP000887226"/>
    </source>
</evidence>
<evidence type="ECO:0000256" key="1">
    <source>
        <dbReference type="SAM" id="MobiDB-lite"/>
    </source>
</evidence>
<reference evidence="3" key="1">
    <citation type="journal article" date="2021" name="IMA Fungus">
        <title>Genomic characterization of three marine fungi, including Emericellopsis atlantica sp. nov. with signatures of a generalist lifestyle and marine biomass degradation.</title>
        <authorList>
            <person name="Hagestad O.C."/>
            <person name="Hou L."/>
            <person name="Andersen J.H."/>
            <person name="Hansen E.H."/>
            <person name="Altermark B."/>
            <person name="Li C."/>
            <person name="Kuhnert E."/>
            <person name="Cox R.J."/>
            <person name="Crous P.W."/>
            <person name="Spatafora J.W."/>
            <person name="Lail K."/>
            <person name="Amirebrahimi M."/>
            <person name="Lipzen A."/>
            <person name="Pangilinan J."/>
            <person name="Andreopoulos W."/>
            <person name="Hayes R.D."/>
            <person name="Ng V."/>
            <person name="Grigoriev I.V."/>
            <person name="Jackson S.A."/>
            <person name="Sutton T.D.S."/>
            <person name="Dobson A.D.W."/>
            <person name="Rama T."/>
        </authorList>
    </citation>
    <scope>NUCLEOTIDE SEQUENCE</scope>
    <source>
        <strain evidence="3">TRa3180A</strain>
    </source>
</reference>
<accession>A0A9P7Z054</accession>
<sequence>MLLFNLLRLMLISLIPAVAAALVDSISPETEKRHALEQNKREIASQPLVDQERKTSATDDGWNVTVLHDLDTLTFLHPSGKRTGHGPPYCIGQGKGSCNFAFYDRPHPSSPFCDGPLNRGHCSDTEVFVYNHYCRLIGHAAAPGHGWYPQASNIYHWRTTELGAGHNFKFCFRYKQLWFEKQYYNTGRDFWDYYKDPNLLPPELTYPALIYQKGFDCGTGDWDTPPEDAAAQSIAMSEVEYASGMRNVPDYNLENIGLHLPRIILPIHFHIKHFGHLRYALANTRHRREVFRWFCQRLDSQGVAKHHLGLSDEGAYLTGTYFTKAIFGSCLCCDSD</sequence>
<feature type="chain" id="PRO_5040330792" evidence="2">
    <location>
        <begin position="21"/>
        <end position="336"/>
    </location>
</feature>